<dbReference type="PANTHER" id="PTHR33048">
    <property type="entry name" value="PTH11-LIKE INTEGRAL MEMBRANE PROTEIN (AFU_ORTHOLOGUE AFUA_5G11245)"/>
    <property type="match status" value="1"/>
</dbReference>
<evidence type="ECO:0000256" key="13">
    <source>
        <dbReference type="ARBA" id="ARBA00038359"/>
    </source>
</evidence>
<evidence type="ECO:0000256" key="15">
    <source>
        <dbReference type="SAM" id="SignalP"/>
    </source>
</evidence>
<evidence type="ECO:0000256" key="14">
    <source>
        <dbReference type="SAM" id="Phobius"/>
    </source>
</evidence>
<evidence type="ECO:0000259" key="17">
    <source>
        <dbReference type="Pfam" id="PF20684"/>
    </source>
</evidence>
<feature type="domain" description="Rhodopsin" evidence="17">
    <location>
        <begin position="132"/>
        <end position="373"/>
    </location>
</feature>
<proteinExistence type="inferred from homology"/>
<dbReference type="Pfam" id="PF05730">
    <property type="entry name" value="CFEM"/>
    <property type="match status" value="1"/>
</dbReference>
<sequence>MIIRRSSLAIIATTVAVSAATILPISSGQQRDTNLLSSRVNPHPDSIHLPLCALNCFTATCSELDLSCICKSLAQQSQSFSCFQASCSFSESLTTMNLTQTVCGTPARDRSGRFKTMNLAFSSLTLMIAGIRFISKYLFSIRQGFGPDDWTLLAAGFIGIPCIAFNILGLSSHGLGKDIWTLTPGDAASFARWFLAMEVLYVVIMTIVKISLSLFYLDLFPGTNFRRVVWGTIIFNIASGLSFVIGSLVQCVPMSLTWEQFSDSSHGHCIDMNSFGWANAAVNVATDLWLIVIPLFQLYKLDTQWRRKLSAAIMFMTGVIASIVSLLRFQSLVHFANTANPTWDHWSIAWWSTIEVNISIICTCIPSIRLILAHIFPRAIGSSLGLPPMTEESWIGEKMSSPNPLDIEQLELCNNRSIDGVSKTSESIQRAEGVLEIVAHPAIIL</sequence>
<protein>
    <submittedName>
        <fullName evidence="18">CFEM domain-containing protein</fullName>
    </submittedName>
</protein>
<organism evidence="18 19">
    <name type="scientific">Trichoderma simmonsii</name>
    <dbReference type="NCBI Taxonomy" id="1491479"/>
    <lineage>
        <taxon>Eukaryota</taxon>
        <taxon>Fungi</taxon>
        <taxon>Dikarya</taxon>
        <taxon>Ascomycota</taxon>
        <taxon>Pezizomycotina</taxon>
        <taxon>Sordariomycetes</taxon>
        <taxon>Hypocreomycetidae</taxon>
        <taxon>Hypocreales</taxon>
        <taxon>Hypocreaceae</taxon>
        <taxon>Trichoderma</taxon>
    </lineage>
</organism>
<evidence type="ECO:0000256" key="10">
    <source>
        <dbReference type="ARBA" id="ARBA00023136"/>
    </source>
</evidence>
<accession>A0A8G0P9L1</accession>
<dbReference type="InterPro" id="IPR052337">
    <property type="entry name" value="SAT4-like"/>
</dbReference>
<keyword evidence="5" id="KW-0964">Secreted</keyword>
<feature type="transmembrane region" description="Helical" evidence="14">
    <location>
        <begin position="276"/>
        <end position="299"/>
    </location>
</feature>
<keyword evidence="19" id="KW-1185">Reference proteome</keyword>
<feature type="transmembrane region" description="Helical" evidence="14">
    <location>
        <begin position="311"/>
        <end position="329"/>
    </location>
</feature>
<evidence type="ECO:0000256" key="5">
    <source>
        <dbReference type="ARBA" id="ARBA00022525"/>
    </source>
</evidence>
<evidence type="ECO:0000313" key="18">
    <source>
        <dbReference type="EMBL" id="QYS93166.1"/>
    </source>
</evidence>
<feature type="transmembrane region" description="Helical" evidence="14">
    <location>
        <begin position="349"/>
        <end position="372"/>
    </location>
</feature>
<evidence type="ECO:0000256" key="4">
    <source>
        <dbReference type="ARBA" id="ARBA00010031"/>
    </source>
</evidence>
<feature type="transmembrane region" description="Helical" evidence="14">
    <location>
        <begin position="119"/>
        <end position="139"/>
    </location>
</feature>
<dbReference type="AlphaFoldDB" id="A0A8G0P9L1"/>
<dbReference type="Proteomes" id="UP000826661">
    <property type="component" value="Chromosome I"/>
</dbReference>
<dbReference type="GO" id="GO:0005576">
    <property type="term" value="C:extracellular region"/>
    <property type="evidence" value="ECO:0007669"/>
    <property type="project" value="UniProtKB-SubCell"/>
</dbReference>
<evidence type="ECO:0000256" key="12">
    <source>
        <dbReference type="ARBA" id="ARBA00023288"/>
    </source>
</evidence>
<evidence type="ECO:0000259" key="16">
    <source>
        <dbReference type="Pfam" id="PF05730"/>
    </source>
</evidence>
<dbReference type="InterPro" id="IPR008427">
    <property type="entry name" value="Extracellular_membr_CFEM_dom"/>
</dbReference>
<feature type="signal peptide" evidence="15">
    <location>
        <begin position="1"/>
        <end position="19"/>
    </location>
</feature>
<evidence type="ECO:0000256" key="7">
    <source>
        <dbReference type="ARBA" id="ARBA00022692"/>
    </source>
</evidence>
<dbReference type="Pfam" id="PF20684">
    <property type="entry name" value="Fung_rhodopsin"/>
    <property type="match status" value="1"/>
</dbReference>
<feature type="transmembrane region" description="Helical" evidence="14">
    <location>
        <begin position="229"/>
        <end position="256"/>
    </location>
</feature>
<keyword evidence="6" id="KW-0325">Glycoprotein</keyword>
<dbReference type="GO" id="GO:0098552">
    <property type="term" value="C:side of membrane"/>
    <property type="evidence" value="ECO:0007669"/>
    <property type="project" value="UniProtKB-KW"/>
</dbReference>
<feature type="transmembrane region" description="Helical" evidence="14">
    <location>
        <begin position="190"/>
        <end position="217"/>
    </location>
</feature>
<keyword evidence="6" id="KW-0336">GPI-anchor</keyword>
<reference evidence="18 19" key="1">
    <citation type="journal article" date="2021" name="BMC Genomics">
        <title>Telomere-to-telomere genome assembly of asparaginase-producing Trichoderma simmonsii.</title>
        <authorList>
            <person name="Chung D."/>
            <person name="Kwon Y.M."/>
            <person name="Yang Y."/>
        </authorList>
    </citation>
    <scope>NUCLEOTIDE SEQUENCE [LARGE SCALE GENOMIC DNA]</scope>
    <source>
        <strain evidence="18 19">GH-Sj1</strain>
    </source>
</reference>
<dbReference type="PANTHER" id="PTHR33048:SF143">
    <property type="entry name" value="EXTRACELLULAR MEMBRANE PROTEIN CFEM DOMAIN-CONTAINING PROTEIN-RELATED"/>
    <property type="match status" value="1"/>
</dbReference>
<keyword evidence="10 14" id="KW-0472">Membrane</keyword>
<keyword evidence="7 14" id="KW-0812">Transmembrane</keyword>
<keyword evidence="11" id="KW-1015">Disulfide bond</keyword>
<evidence type="ECO:0000256" key="2">
    <source>
        <dbReference type="ARBA" id="ARBA00004589"/>
    </source>
</evidence>
<evidence type="ECO:0000256" key="6">
    <source>
        <dbReference type="ARBA" id="ARBA00022622"/>
    </source>
</evidence>
<keyword evidence="8 15" id="KW-0732">Signal</keyword>
<feature type="chain" id="PRO_5034424934" evidence="15">
    <location>
        <begin position="20"/>
        <end position="445"/>
    </location>
</feature>
<comment type="similarity">
    <text evidence="13">Belongs to the SAT4 family.</text>
</comment>
<comment type="subcellular location">
    <subcellularLocation>
        <location evidence="2">Membrane</location>
        <topology evidence="2">Lipid-anchor</topology>
        <topology evidence="2">GPI-anchor</topology>
    </subcellularLocation>
    <subcellularLocation>
        <location evidence="1">Membrane</location>
        <topology evidence="1">Multi-pass membrane protein</topology>
    </subcellularLocation>
    <subcellularLocation>
        <location evidence="3">Secreted</location>
    </subcellularLocation>
</comment>
<evidence type="ECO:0000256" key="3">
    <source>
        <dbReference type="ARBA" id="ARBA00004613"/>
    </source>
</evidence>
<dbReference type="EMBL" id="CP075864">
    <property type="protein sequence ID" value="QYS93166.1"/>
    <property type="molecule type" value="Genomic_DNA"/>
</dbReference>
<keyword evidence="9 14" id="KW-1133">Transmembrane helix</keyword>
<gene>
    <name evidence="18" type="ORF">H0G86_000553</name>
</gene>
<keyword evidence="12" id="KW-0449">Lipoprotein</keyword>
<dbReference type="InterPro" id="IPR049326">
    <property type="entry name" value="Rhodopsin_dom_fungi"/>
</dbReference>
<evidence type="ECO:0000313" key="19">
    <source>
        <dbReference type="Proteomes" id="UP000826661"/>
    </source>
</evidence>
<evidence type="ECO:0000256" key="1">
    <source>
        <dbReference type="ARBA" id="ARBA00004141"/>
    </source>
</evidence>
<evidence type="ECO:0000256" key="9">
    <source>
        <dbReference type="ARBA" id="ARBA00022989"/>
    </source>
</evidence>
<evidence type="ECO:0000256" key="11">
    <source>
        <dbReference type="ARBA" id="ARBA00023157"/>
    </source>
</evidence>
<comment type="similarity">
    <text evidence="4">Belongs to the RBT5 family.</text>
</comment>
<evidence type="ECO:0000256" key="8">
    <source>
        <dbReference type="ARBA" id="ARBA00022729"/>
    </source>
</evidence>
<feature type="domain" description="CFEM" evidence="16">
    <location>
        <begin position="49"/>
        <end position="103"/>
    </location>
</feature>
<feature type="transmembrane region" description="Helical" evidence="14">
    <location>
        <begin position="151"/>
        <end position="170"/>
    </location>
</feature>
<name>A0A8G0P9L1_9HYPO</name>